<feature type="transmembrane region" description="Helical" evidence="9">
    <location>
        <begin position="142"/>
        <end position="161"/>
    </location>
</feature>
<dbReference type="GO" id="GO:0030295">
    <property type="term" value="F:protein kinase activator activity"/>
    <property type="evidence" value="ECO:0007669"/>
    <property type="project" value="TreeGrafter"/>
</dbReference>
<evidence type="ECO:0000256" key="2">
    <source>
        <dbReference type="ARBA" id="ARBA00012438"/>
    </source>
</evidence>
<feature type="transmembrane region" description="Helical" evidence="9">
    <location>
        <begin position="173"/>
        <end position="190"/>
    </location>
</feature>
<keyword evidence="3" id="KW-0808">Transferase</keyword>
<comment type="catalytic activity">
    <reaction evidence="1">
        <text>ATP + protein L-histidine = ADP + protein N-phospho-L-histidine.</text>
        <dbReference type="EC" id="2.7.13.3"/>
    </reaction>
</comment>
<dbReference type="Pfam" id="PF02518">
    <property type="entry name" value="HATPase_c"/>
    <property type="match status" value="1"/>
</dbReference>
<evidence type="ECO:0000256" key="3">
    <source>
        <dbReference type="ARBA" id="ARBA00022679"/>
    </source>
</evidence>
<dbReference type="STRING" id="748909.SAMN05192575_101402"/>
<dbReference type="GO" id="GO:0000156">
    <property type="term" value="F:phosphorelay response regulator activity"/>
    <property type="evidence" value="ECO:0007669"/>
    <property type="project" value="TreeGrafter"/>
</dbReference>
<dbReference type="EMBL" id="PJBV01000035">
    <property type="protein sequence ID" value="PKH37426.1"/>
    <property type="molecule type" value="Genomic_DNA"/>
</dbReference>
<feature type="transmembrane region" description="Helical" evidence="9">
    <location>
        <begin position="80"/>
        <end position="100"/>
    </location>
</feature>
<feature type="domain" description="Histidine kinase" evidence="10">
    <location>
        <begin position="276"/>
        <end position="471"/>
    </location>
</feature>
<dbReference type="Gene3D" id="3.30.565.10">
    <property type="entry name" value="Histidine kinase-like ATPase, C-terminal domain"/>
    <property type="match status" value="1"/>
</dbReference>
<dbReference type="CDD" id="cd00075">
    <property type="entry name" value="HATPase"/>
    <property type="match status" value="1"/>
</dbReference>
<name>A0A1I0VRB1_9ACTN</name>
<keyword evidence="9" id="KW-0472">Membrane</keyword>
<evidence type="ECO:0000256" key="8">
    <source>
        <dbReference type="ARBA" id="ARBA00039401"/>
    </source>
</evidence>
<evidence type="ECO:0000256" key="9">
    <source>
        <dbReference type="SAM" id="Phobius"/>
    </source>
</evidence>
<keyword evidence="7" id="KW-0902">Two-component regulatory system</keyword>
<keyword evidence="9" id="KW-1133">Transmembrane helix</keyword>
<keyword evidence="9" id="KW-0812">Transmembrane</keyword>
<keyword evidence="14" id="KW-1185">Reference proteome</keyword>
<dbReference type="InterPro" id="IPR050351">
    <property type="entry name" value="BphY/WalK/GraS-like"/>
</dbReference>
<dbReference type="SUPFAM" id="SSF55874">
    <property type="entry name" value="ATPase domain of HSP90 chaperone/DNA topoisomerase II/histidine kinase"/>
    <property type="match status" value="1"/>
</dbReference>
<gene>
    <name evidence="11" type="ORF">CXG46_18415</name>
    <name evidence="12" type="ORF">SAMN05192575_101402</name>
</gene>
<keyword evidence="6" id="KW-0067">ATP-binding</keyword>
<dbReference type="InterPro" id="IPR003594">
    <property type="entry name" value="HATPase_dom"/>
</dbReference>
<evidence type="ECO:0000256" key="7">
    <source>
        <dbReference type="ARBA" id="ARBA00023012"/>
    </source>
</evidence>
<dbReference type="PANTHER" id="PTHR42878:SF7">
    <property type="entry name" value="SENSOR HISTIDINE KINASE GLRK"/>
    <property type="match status" value="1"/>
</dbReference>
<evidence type="ECO:0000256" key="4">
    <source>
        <dbReference type="ARBA" id="ARBA00022741"/>
    </source>
</evidence>
<dbReference type="InterPro" id="IPR005467">
    <property type="entry name" value="His_kinase_dom"/>
</dbReference>
<dbReference type="InterPro" id="IPR004358">
    <property type="entry name" value="Sig_transdc_His_kin-like_C"/>
</dbReference>
<reference evidence="12" key="1">
    <citation type="submission" date="2016-10" db="EMBL/GenBank/DDBJ databases">
        <authorList>
            <person name="de Groot N.N."/>
        </authorList>
    </citation>
    <scope>NUCLEOTIDE SEQUENCE [LARGE SCALE GENOMIC DNA]</scope>
    <source>
        <strain evidence="12">CGMCC 1.10697</strain>
    </source>
</reference>
<reference evidence="11 14" key="3">
    <citation type="submission" date="2017-12" db="EMBL/GenBank/DDBJ databases">
        <title>Pharmacopeia of the Arctic Ocean.</title>
        <authorList>
            <person name="Collins E."/>
            <person name="Ducluzeau A.-L."/>
        </authorList>
    </citation>
    <scope>NUCLEOTIDE SEQUENCE [LARGE SCALE GENOMIC DNA]</scope>
    <source>
        <strain evidence="11 14">DSM 23325</strain>
    </source>
</reference>
<dbReference type="AlphaFoldDB" id="A0A1I0VRB1"/>
<evidence type="ECO:0000313" key="13">
    <source>
        <dbReference type="Proteomes" id="UP000199113"/>
    </source>
</evidence>
<accession>A0A1I0VRB1</accession>
<keyword evidence="5 12" id="KW-0418">Kinase</keyword>
<sequence length="491" mass="51694">MRQIAHVSRELRHSVGTLGVGGLGFAVLAWTSWGGVPPVSSTDAEARTLVAAVVSCVFVAGAVLAAVMGCRRHARAHEGWVVGVGALIAAQALLVTLPAIANPPPRATLELVALLVIGLVGLASVMGALTALPGARAVADDVFAVGLGMGLLAAGHLLLLIPQGAAASVPMQLLIGLLVLTQVAAAAIVVSQRVLVGLMTPLVVLTAVVLTALGVVVGLGRDTAWDTLVSLALAAVGAAWLAAAWQCLNRGVDRAAARRDAEITEAQQATIRDQRERMHELRSTVAGLVNGSELLDHADISLEARLRLWESVRRELGRMQRLLSDESRPATPVDLDEALVLILELQRLKGRQVELHTTGDTVQARYDSLAEVVNILMDNAATHGGTDSSVVEVVRRDEETVDITVTDFGRGIPEQERQRIFEWGEHGDDSPGEGIGLHLAQRLVAQDGGSLRLAEAKGVGSSFVISLPAPRTSTENDLVDEDGHVSWRRSG</sequence>
<feature type="transmembrane region" description="Helical" evidence="9">
    <location>
        <begin position="227"/>
        <end position="248"/>
    </location>
</feature>
<dbReference type="EC" id="2.7.13.3" evidence="2"/>
<dbReference type="PRINTS" id="PR00344">
    <property type="entry name" value="BCTRLSENSOR"/>
</dbReference>
<proteinExistence type="predicted"/>
<dbReference type="PROSITE" id="PS50109">
    <property type="entry name" value="HIS_KIN"/>
    <property type="match status" value="1"/>
</dbReference>
<dbReference type="InterPro" id="IPR036890">
    <property type="entry name" value="HATPase_C_sf"/>
</dbReference>
<feature type="transmembrane region" description="Helical" evidence="9">
    <location>
        <begin position="48"/>
        <end position="68"/>
    </location>
</feature>
<dbReference type="PANTHER" id="PTHR42878">
    <property type="entry name" value="TWO-COMPONENT HISTIDINE KINASE"/>
    <property type="match status" value="1"/>
</dbReference>
<dbReference type="Proteomes" id="UP000233565">
    <property type="component" value="Unassembled WGS sequence"/>
</dbReference>
<dbReference type="SMART" id="SM00387">
    <property type="entry name" value="HATPase_c"/>
    <property type="match status" value="1"/>
</dbReference>
<evidence type="ECO:0000256" key="1">
    <source>
        <dbReference type="ARBA" id="ARBA00000085"/>
    </source>
</evidence>
<protein>
    <recommendedName>
        <fullName evidence="8">Sensor-like histidine kinase SenX3</fullName>
        <ecNumber evidence="2">2.7.13.3</ecNumber>
    </recommendedName>
</protein>
<organism evidence="12 13">
    <name type="scientific">Nocardioides alpinus</name>
    <dbReference type="NCBI Taxonomy" id="748909"/>
    <lineage>
        <taxon>Bacteria</taxon>
        <taxon>Bacillati</taxon>
        <taxon>Actinomycetota</taxon>
        <taxon>Actinomycetes</taxon>
        <taxon>Propionibacteriales</taxon>
        <taxon>Nocardioidaceae</taxon>
        <taxon>Nocardioides</taxon>
    </lineage>
</organism>
<keyword evidence="4" id="KW-0547">Nucleotide-binding</keyword>
<dbReference type="GO" id="GO:0007234">
    <property type="term" value="P:osmosensory signaling via phosphorelay pathway"/>
    <property type="evidence" value="ECO:0007669"/>
    <property type="project" value="TreeGrafter"/>
</dbReference>
<reference evidence="13" key="2">
    <citation type="submission" date="2016-10" db="EMBL/GenBank/DDBJ databases">
        <authorList>
            <person name="Varghese N."/>
            <person name="Submissions S."/>
        </authorList>
    </citation>
    <scope>NUCLEOTIDE SEQUENCE [LARGE SCALE GENOMIC DNA]</scope>
    <source>
        <strain evidence="13">CGMCC 1.10697</strain>
    </source>
</reference>
<dbReference type="GO" id="GO:0005524">
    <property type="term" value="F:ATP binding"/>
    <property type="evidence" value="ECO:0007669"/>
    <property type="project" value="UniProtKB-KW"/>
</dbReference>
<evidence type="ECO:0000313" key="11">
    <source>
        <dbReference type="EMBL" id="PKH37426.1"/>
    </source>
</evidence>
<feature type="transmembrane region" description="Helical" evidence="9">
    <location>
        <begin position="15"/>
        <end position="36"/>
    </location>
</feature>
<evidence type="ECO:0000313" key="12">
    <source>
        <dbReference type="EMBL" id="SFA78872.1"/>
    </source>
</evidence>
<feature type="transmembrane region" description="Helical" evidence="9">
    <location>
        <begin position="202"/>
        <end position="221"/>
    </location>
</feature>
<dbReference type="EMBL" id="FOKC01000001">
    <property type="protein sequence ID" value="SFA78872.1"/>
    <property type="molecule type" value="Genomic_DNA"/>
</dbReference>
<evidence type="ECO:0000256" key="6">
    <source>
        <dbReference type="ARBA" id="ARBA00022840"/>
    </source>
</evidence>
<evidence type="ECO:0000256" key="5">
    <source>
        <dbReference type="ARBA" id="ARBA00022777"/>
    </source>
</evidence>
<evidence type="ECO:0000313" key="14">
    <source>
        <dbReference type="Proteomes" id="UP000233565"/>
    </source>
</evidence>
<dbReference type="Proteomes" id="UP000199113">
    <property type="component" value="Unassembled WGS sequence"/>
</dbReference>
<feature type="transmembrane region" description="Helical" evidence="9">
    <location>
        <begin position="112"/>
        <end position="135"/>
    </location>
</feature>
<dbReference type="GO" id="GO:0004673">
    <property type="term" value="F:protein histidine kinase activity"/>
    <property type="evidence" value="ECO:0007669"/>
    <property type="project" value="UniProtKB-EC"/>
</dbReference>
<evidence type="ECO:0000259" key="10">
    <source>
        <dbReference type="PROSITE" id="PS50109"/>
    </source>
</evidence>